<dbReference type="RefSeq" id="WP_157914169.1">
    <property type="nucleotide sequence ID" value="NZ_AP014809.1"/>
</dbReference>
<sequence>MTTDREVDVSDKTQPTDETKSKGFQQDGKGDKAIPENRKDEKDERLDEALEETFPSSDPVSVKITK</sequence>
<proteinExistence type="predicted"/>
<evidence type="ECO:0000256" key="1">
    <source>
        <dbReference type="SAM" id="MobiDB-lite"/>
    </source>
</evidence>
<gene>
    <name evidence="2" type="ORF">MPPM_2332</name>
</gene>
<feature type="region of interest" description="Disordered" evidence="1">
    <location>
        <begin position="1"/>
        <end position="66"/>
    </location>
</feature>
<evidence type="ECO:0000313" key="2">
    <source>
        <dbReference type="EMBL" id="BAU90937.1"/>
    </source>
</evidence>
<evidence type="ECO:0000313" key="3">
    <source>
        <dbReference type="Proteomes" id="UP000218288"/>
    </source>
</evidence>
<accession>A0A160PD42</accession>
<name>A0A160PD42_9HYPH</name>
<dbReference type="OrthoDB" id="7908694at2"/>
<reference evidence="2 3" key="1">
    <citation type="journal article" date="2016" name="Genome Announc.">
        <title>Complete Genome Sequence of Methylobacterium populi P-1M, Isolated from Pink-Pigmented Household Biofilm.</title>
        <authorList>
            <person name="Morohoshi T."/>
            <person name="Ikeda T."/>
        </authorList>
    </citation>
    <scope>NUCLEOTIDE SEQUENCE [LARGE SCALE GENOMIC DNA]</scope>
    <source>
        <strain evidence="2 3">P-1M</strain>
    </source>
</reference>
<dbReference type="Proteomes" id="UP000218288">
    <property type="component" value="Chromosome"/>
</dbReference>
<dbReference type="EMBL" id="AP014809">
    <property type="protein sequence ID" value="BAU90937.1"/>
    <property type="molecule type" value="Genomic_DNA"/>
</dbReference>
<protein>
    <submittedName>
        <fullName evidence="2">Uncharacterized protein</fullName>
    </submittedName>
</protein>
<feature type="compositionally biased region" description="Basic and acidic residues" evidence="1">
    <location>
        <begin position="28"/>
        <end position="48"/>
    </location>
</feature>
<feature type="compositionally biased region" description="Basic and acidic residues" evidence="1">
    <location>
        <begin position="1"/>
        <end position="21"/>
    </location>
</feature>
<dbReference type="AlphaFoldDB" id="A0A160PD42"/>
<organism evidence="2 3">
    <name type="scientific">Methylorubrum populi</name>
    <dbReference type="NCBI Taxonomy" id="223967"/>
    <lineage>
        <taxon>Bacteria</taxon>
        <taxon>Pseudomonadati</taxon>
        <taxon>Pseudomonadota</taxon>
        <taxon>Alphaproteobacteria</taxon>
        <taxon>Hyphomicrobiales</taxon>
        <taxon>Methylobacteriaceae</taxon>
        <taxon>Methylorubrum</taxon>
    </lineage>
</organism>